<name>A0A0C2S910_AMAMK</name>
<dbReference type="Proteomes" id="UP000054549">
    <property type="component" value="Unassembled WGS sequence"/>
</dbReference>
<dbReference type="HOGENOM" id="CLU_2412797_0_0_1"/>
<dbReference type="AlphaFoldDB" id="A0A0C2S910"/>
<dbReference type="EMBL" id="KN818318">
    <property type="protein sequence ID" value="KIL59290.1"/>
    <property type="molecule type" value="Genomic_DNA"/>
</dbReference>
<keyword evidence="2" id="KW-1185">Reference proteome</keyword>
<evidence type="ECO:0000313" key="2">
    <source>
        <dbReference type="Proteomes" id="UP000054549"/>
    </source>
</evidence>
<dbReference type="InParanoid" id="A0A0C2S910"/>
<organism evidence="1 2">
    <name type="scientific">Amanita muscaria (strain Koide BX008)</name>
    <dbReference type="NCBI Taxonomy" id="946122"/>
    <lineage>
        <taxon>Eukaryota</taxon>
        <taxon>Fungi</taxon>
        <taxon>Dikarya</taxon>
        <taxon>Basidiomycota</taxon>
        <taxon>Agaricomycotina</taxon>
        <taxon>Agaricomycetes</taxon>
        <taxon>Agaricomycetidae</taxon>
        <taxon>Agaricales</taxon>
        <taxon>Pluteineae</taxon>
        <taxon>Amanitaceae</taxon>
        <taxon>Amanita</taxon>
    </lineage>
</organism>
<proteinExistence type="predicted"/>
<gene>
    <name evidence="1" type="ORF">M378DRAFT_169455</name>
</gene>
<accession>A0A0C2S910</accession>
<reference evidence="1 2" key="1">
    <citation type="submission" date="2014-04" db="EMBL/GenBank/DDBJ databases">
        <title>Evolutionary Origins and Diversification of the Mycorrhizal Mutualists.</title>
        <authorList>
            <consortium name="DOE Joint Genome Institute"/>
            <consortium name="Mycorrhizal Genomics Consortium"/>
            <person name="Kohler A."/>
            <person name="Kuo A."/>
            <person name="Nagy L.G."/>
            <person name="Floudas D."/>
            <person name="Copeland A."/>
            <person name="Barry K.W."/>
            <person name="Cichocki N."/>
            <person name="Veneault-Fourrey C."/>
            <person name="LaButti K."/>
            <person name="Lindquist E.A."/>
            <person name="Lipzen A."/>
            <person name="Lundell T."/>
            <person name="Morin E."/>
            <person name="Murat C."/>
            <person name="Riley R."/>
            <person name="Ohm R."/>
            <person name="Sun H."/>
            <person name="Tunlid A."/>
            <person name="Henrissat B."/>
            <person name="Grigoriev I.V."/>
            <person name="Hibbett D.S."/>
            <person name="Martin F."/>
        </authorList>
    </citation>
    <scope>NUCLEOTIDE SEQUENCE [LARGE SCALE GENOMIC DNA]</scope>
    <source>
        <strain evidence="1 2">Koide BX008</strain>
    </source>
</reference>
<protein>
    <submittedName>
        <fullName evidence="1">Uncharacterized protein</fullName>
    </submittedName>
</protein>
<evidence type="ECO:0000313" key="1">
    <source>
        <dbReference type="EMBL" id="KIL59290.1"/>
    </source>
</evidence>
<sequence>MLVAWRREWGGETSALCNAYFPSAPCSCLNNVVAPLGLAYSTEYVDSEMWTRCRFARIFPEKGFVLMCVDSIRLLGTCVSLRLMFTFPCRKK</sequence>